<name>A0A840WHP3_9ACTN</name>
<proteinExistence type="predicted"/>
<accession>A0A840WHP3</accession>
<evidence type="ECO:0000313" key="2">
    <source>
        <dbReference type="Proteomes" id="UP000579647"/>
    </source>
</evidence>
<gene>
    <name evidence="1" type="ORF">HNR07_002572</name>
</gene>
<dbReference type="RefSeq" id="WP_221318792.1">
    <property type="nucleotide sequence ID" value="NZ_JACHDO010000001.1"/>
</dbReference>
<comment type="caution">
    <text evidence="1">The sequence shown here is derived from an EMBL/GenBank/DDBJ whole genome shotgun (WGS) entry which is preliminary data.</text>
</comment>
<dbReference type="AlphaFoldDB" id="A0A840WHP3"/>
<dbReference type="Proteomes" id="UP000579647">
    <property type="component" value="Unassembled WGS sequence"/>
</dbReference>
<reference evidence="1 2" key="1">
    <citation type="submission" date="2020-08" db="EMBL/GenBank/DDBJ databases">
        <title>Sequencing the genomes of 1000 actinobacteria strains.</title>
        <authorList>
            <person name="Klenk H.-P."/>
        </authorList>
    </citation>
    <scope>NUCLEOTIDE SEQUENCE [LARGE SCALE GENOMIC DNA]</scope>
    <source>
        <strain evidence="1 2">DSM 44598</strain>
    </source>
</reference>
<organism evidence="1 2">
    <name type="scientific">Nocardiopsis metallicus</name>
    <dbReference type="NCBI Taxonomy" id="179819"/>
    <lineage>
        <taxon>Bacteria</taxon>
        <taxon>Bacillati</taxon>
        <taxon>Actinomycetota</taxon>
        <taxon>Actinomycetes</taxon>
        <taxon>Streptosporangiales</taxon>
        <taxon>Nocardiopsidaceae</taxon>
        <taxon>Nocardiopsis</taxon>
    </lineage>
</organism>
<sequence length="60" mass="6723">MFAERALLLEAINTERARRALPAVTLQDVRDVEMTALGHIDYAQKLSWRCAELALGQAQP</sequence>
<dbReference type="EMBL" id="JACHDO010000001">
    <property type="protein sequence ID" value="MBB5491435.1"/>
    <property type="molecule type" value="Genomic_DNA"/>
</dbReference>
<keyword evidence="2" id="KW-1185">Reference proteome</keyword>
<protein>
    <submittedName>
        <fullName evidence="1">Uncharacterized protein</fullName>
    </submittedName>
</protein>
<evidence type="ECO:0000313" key="1">
    <source>
        <dbReference type="EMBL" id="MBB5491435.1"/>
    </source>
</evidence>